<evidence type="ECO:0000313" key="1">
    <source>
        <dbReference type="EMBL" id="TKA77339.1"/>
    </source>
</evidence>
<dbReference type="Proteomes" id="UP000309340">
    <property type="component" value="Unassembled WGS sequence"/>
</dbReference>
<proteinExistence type="predicted"/>
<dbReference type="EMBL" id="NAJQ01000140">
    <property type="protein sequence ID" value="TKA77339.1"/>
    <property type="molecule type" value="Genomic_DNA"/>
</dbReference>
<name>A0A4V5NH27_9PEZI</name>
<comment type="caution">
    <text evidence="1">The sequence shown here is derived from an EMBL/GenBank/DDBJ whole genome shotgun (WGS) entry which is preliminary data.</text>
</comment>
<keyword evidence="2" id="KW-1185">Reference proteome</keyword>
<dbReference type="AlphaFoldDB" id="A0A4V5NH27"/>
<protein>
    <submittedName>
        <fullName evidence="1">Uncharacterized protein</fullName>
    </submittedName>
</protein>
<accession>A0A4V5NH27</accession>
<evidence type="ECO:0000313" key="2">
    <source>
        <dbReference type="Proteomes" id="UP000309340"/>
    </source>
</evidence>
<organism evidence="1 2">
    <name type="scientific">Friedmanniomyces simplex</name>
    <dbReference type="NCBI Taxonomy" id="329884"/>
    <lineage>
        <taxon>Eukaryota</taxon>
        <taxon>Fungi</taxon>
        <taxon>Dikarya</taxon>
        <taxon>Ascomycota</taxon>
        <taxon>Pezizomycotina</taxon>
        <taxon>Dothideomycetes</taxon>
        <taxon>Dothideomycetidae</taxon>
        <taxon>Mycosphaerellales</taxon>
        <taxon>Teratosphaeriaceae</taxon>
        <taxon>Friedmanniomyces</taxon>
    </lineage>
</organism>
<feature type="non-terminal residue" evidence="1">
    <location>
        <position position="1"/>
    </location>
</feature>
<dbReference type="STRING" id="329884.A0A4V5NH27"/>
<gene>
    <name evidence="1" type="ORF">B0A55_03423</name>
</gene>
<sequence length="203" mass="22568">YNGMQGFIDPRQLSWGLQESFEQAGSWADQQFNNAVIDTQDPLAASLAMEEFPGYQDMSQPEVGWFDASNETRQLLPSGAKALVPEAARRPQLQLQTKDIGLQPSIHDQPLPRSAPAPDIRVHEPDSLPMQFPTSALPIYDNARRRARTNPHTQPPSLYHAVTAPEMPITPTSGLLSPLVRRFDQPLSNPEPPWPCIALEKSI</sequence>
<reference evidence="1 2" key="1">
    <citation type="submission" date="2017-03" db="EMBL/GenBank/DDBJ databases">
        <title>Genomes of endolithic fungi from Antarctica.</title>
        <authorList>
            <person name="Coleine C."/>
            <person name="Masonjones S."/>
            <person name="Stajich J.E."/>
        </authorList>
    </citation>
    <scope>NUCLEOTIDE SEQUENCE [LARGE SCALE GENOMIC DNA]</scope>
    <source>
        <strain evidence="1 2">CCFEE 5184</strain>
    </source>
</reference>